<reference evidence="8 9" key="1">
    <citation type="journal article" date="2019" name="Nat. Ecol. Evol.">
        <title>Megaphylogeny resolves global patterns of mushroom evolution.</title>
        <authorList>
            <person name="Varga T."/>
            <person name="Krizsan K."/>
            <person name="Foldi C."/>
            <person name="Dima B."/>
            <person name="Sanchez-Garcia M."/>
            <person name="Sanchez-Ramirez S."/>
            <person name="Szollosi G.J."/>
            <person name="Szarkandi J.G."/>
            <person name="Papp V."/>
            <person name="Albert L."/>
            <person name="Andreopoulos W."/>
            <person name="Angelini C."/>
            <person name="Antonin V."/>
            <person name="Barry K.W."/>
            <person name="Bougher N.L."/>
            <person name="Buchanan P."/>
            <person name="Buyck B."/>
            <person name="Bense V."/>
            <person name="Catcheside P."/>
            <person name="Chovatia M."/>
            <person name="Cooper J."/>
            <person name="Damon W."/>
            <person name="Desjardin D."/>
            <person name="Finy P."/>
            <person name="Geml J."/>
            <person name="Haridas S."/>
            <person name="Hughes K."/>
            <person name="Justo A."/>
            <person name="Karasinski D."/>
            <person name="Kautmanova I."/>
            <person name="Kiss B."/>
            <person name="Kocsube S."/>
            <person name="Kotiranta H."/>
            <person name="LaButti K.M."/>
            <person name="Lechner B.E."/>
            <person name="Liimatainen K."/>
            <person name="Lipzen A."/>
            <person name="Lukacs Z."/>
            <person name="Mihaltcheva S."/>
            <person name="Morgado L.N."/>
            <person name="Niskanen T."/>
            <person name="Noordeloos M.E."/>
            <person name="Ohm R.A."/>
            <person name="Ortiz-Santana B."/>
            <person name="Ovrebo C."/>
            <person name="Racz N."/>
            <person name="Riley R."/>
            <person name="Savchenko A."/>
            <person name="Shiryaev A."/>
            <person name="Soop K."/>
            <person name="Spirin V."/>
            <person name="Szebenyi C."/>
            <person name="Tomsovsky M."/>
            <person name="Tulloss R.E."/>
            <person name="Uehling J."/>
            <person name="Grigoriev I.V."/>
            <person name="Vagvolgyi C."/>
            <person name="Papp T."/>
            <person name="Martin F.M."/>
            <person name="Miettinen O."/>
            <person name="Hibbett D.S."/>
            <person name="Nagy L.G."/>
        </authorList>
    </citation>
    <scope>NUCLEOTIDE SEQUENCE [LARGE SCALE GENOMIC DNA]</scope>
    <source>
        <strain evidence="8 9">CBS 309.79</strain>
    </source>
</reference>
<evidence type="ECO:0000256" key="2">
    <source>
        <dbReference type="ARBA" id="ARBA00013064"/>
    </source>
</evidence>
<gene>
    <name evidence="8" type="ORF">BDV98DRAFT_588918</name>
</gene>
<evidence type="ECO:0000259" key="6">
    <source>
        <dbReference type="PROSITE" id="PS50054"/>
    </source>
</evidence>
<feature type="compositionally biased region" description="Polar residues" evidence="5">
    <location>
        <begin position="586"/>
        <end position="613"/>
    </location>
</feature>
<feature type="region of interest" description="Disordered" evidence="5">
    <location>
        <begin position="444"/>
        <end position="724"/>
    </location>
</feature>
<dbReference type="Pfam" id="PF00782">
    <property type="entry name" value="DSPc"/>
    <property type="match status" value="1"/>
</dbReference>
<keyword evidence="9" id="KW-1185">Reference proteome</keyword>
<dbReference type="PROSITE" id="PS50056">
    <property type="entry name" value="TYR_PHOSPHATASE_2"/>
    <property type="match status" value="1"/>
</dbReference>
<dbReference type="EC" id="3.1.3.48" evidence="2"/>
<organism evidence="8 9">
    <name type="scientific">Pterulicium gracile</name>
    <dbReference type="NCBI Taxonomy" id="1884261"/>
    <lineage>
        <taxon>Eukaryota</taxon>
        <taxon>Fungi</taxon>
        <taxon>Dikarya</taxon>
        <taxon>Basidiomycota</taxon>
        <taxon>Agaricomycotina</taxon>
        <taxon>Agaricomycetes</taxon>
        <taxon>Agaricomycetidae</taxon>
        <taxon>Agaricales</taxon>
        <taxon>Pleurotineae</taxon>
        <taxon>Pterulaceae</taxon>
        <taxon>Pterulicium</taxon>
    </lineage>
</organism>
<keyword evidence="4" id="KW-0904">Protein phosphatase</keyword>
<dbReference type="STRING" id="1884261.A0A5C3QXE0"/>
<dbReference type="EMBL" id="ML178815">
    <property type="protein sequence ID" value="TFL06683.1"/>
    <property type="molecule type" value="Genomic_DNA"/>
</dbReference>
<evidence type="ECO:0000256" key="4">
    <source>
        <dbReference type="ARBA" id="ARBA00022912"/>
    </source>
</evidence>
<evidence type="ECO:0000313" key="9">
    <source>
        <dbReference type="Proteomes" id="UP000305067"/>
    </source>
</evidence>
<dbReference type="AlphaFoldDB" id="A0A5C3QXE0"/>
<feature type="domain" description="Tyrosine specific protein phosphatases" evidence="7">
    <location>
        <begin position="233"/>
        <end position="291"/>
    </location>
</feature>
<evidence type="ECO:0000256" key="3">
    <source>
        <dbReference type="ARBA" id="ARBA00022801"/>
    </source>
</evidence>
<dbReference type="GO" id="GO:0008330">
    <property type="term" value="F:protein tyrosine/threonine phosphatase activity"/>
    <property type="evidence" value="ECO:0007669"/>
    <property type="project" value="TreeGrafter"/>
</dbReference>
<dbReference type="OrthoDB" id="2017893at2759"/>
<dbReference type="GO" id="GO:0033550">
    <property type="term" value="F:MAP kinase tyrosine phosphatase activity"/>
    <property type="evidence" value="ECO:0007669"/>
    <property type="project" value="TreeGrafter"/>
</dbReference>
<feature type="region of interest" description="Disordered" evidence="5">
    <location>
        <begin position="326"/>
        <end position="377"/>
    </location>
</feature>
<feature type="compositionally biased region" description="Basic and acidic residues" evidence="5">
    <location>
        <begin position="359"/>
        <end position="377"/>
    </location>
</feature>
<evidence type="ECO:0000256" key="5">
    <source>
        <dbReference type="SAM" id="MobiDB-lite"/>
    </source>
</evidence>
<evidence type="ECO:0000313" key="8">
    <source>
        <dbReference type="EMBL" id="TFL06683.1"/>
    </source>
</evidence>
<name>A0A5C3QXE0_9AGAR</name>
<dbReference type="SUPFAM" id="SSF52799">
    <property type="entry name" value="(Phosphotyrosine protein) phosphatases II"/>
    <property type="match status" value="1"/>
</dbReference>
<dbReference type="PROSITE" id="PS50054">
    <property type="entry name" value="TYR_PHOSPHATASE_DUAL"/>
    <property type="match status" value="1"/>
</dbReference>
<evidence type="ECO:0000256" key="1">
    <source>
        <dbReference type="ARBA" id="ARBA00008601"/>
    </source>
</evidence>
<dbReference type="InterPro" id="IPR029021">
    <property type="entry name" value="Prot-tyrosine_phosphatase-like"/>
</dbReference>
<dbReference type="PANTHER" id="PTHR10159:SF519">
    <property type="entry name" value="DUAL SPECIFICITY PROTEIN PHOSPHATASE MPK3"/>
    <property type="match status" value="1"/>
</dbReference>
<feature type="region of interest" description="Disordered" evidence="5">
    <location>
        <begin position="23"/>
        <end position="59"/>
    </location>
</feature>
<keyword evidence="3" id="KW-0378">Hydrolase</keyword>
<feature type="compositionally biased region" description="Polar residues" evidence="5">
    <location>
        <begin position="699"/>
        <end position="713"/>
    </location>
</feature>
<dbReference type="GO" id="GO:0043409">
    <property type="term" value="P:negative regulation of MAPK cascade"/>
    <property type="evidence" value="ECO:0007669"/>
    <property type="project" value="TreeGrafter"/>
</dbReference>
<feature type="region of interest" description="Disordered" evidence="5">
    <location>
        <begin position="71"/>
        <end position="127"/>
    </location>
</feature>
<feature type="domain" description="Tyrosine-protein phosphatase" evidence="6">
    <location>
        <begin position="134"/>
        <end position="326"/>
    </location>
</feature>
<dbReference type="SMART" id="SM00195">
    <property type="entry name" value="DSPc"/>
    <property type="match status" value="1"/>
</dbReference>
<dbReference type="InterPro" id="IPR000340">
    <property type="entry name" value="Dual-sp_phosphatase_cat-dom"/>
</dbReference>
<sequence>MGRGPPASLRIQTPKTVLSVQLEDGSATSATSLNSALDSADDSDFLSTFKHQPPQKARSLRNMKKLSLNLPSAHSSTASLQLPQAQEPSSAHPDPPRVRRPSIASLPPTTSNPTSLGLLRKEEDGSPTVPYCDGPIQILPGVWLGSEDNARDWAGLMERGIKSILNVAKEVASPFDAPTSTPLRQFVSTPNLKSNFPSDSEGQYHPPHPASGRPGLHYLKLAWSHGQQDLVEKGFPAAMRFTDEAIKERGEGVLIHCQCGISRSATLVIAVVMRAAAENSASVPPEVWDLKGMQGAYSFVKSKSKWAGPNMSLIYQLLDYERRLDPSNRSPSSSVSSVADEEEEWGRRRRMMDETPSDTEDHSQTRESDAVREEARALDKAMEDRIVARKSSASSLAPSLASSTGVGMGAAWRSRYGHTGRKRAGSVASNVTNHSVLSEHLMEEDEEQELLNVGGGFDSDSKGTRSVSNLSSRQNSPESSADFKPAAQIALAAPPRRRLASNASRSSTSSTGGVPPSAPVWKTSFQLPPPPKTAARATFDSPPVPVQKPRVPKPLKPLNQSGSKRRPAPLGIKLPPVPSSPVAIATNDSEPCSPASQASTSLDVLAQSQSSLPPVTPTPQRIRVRTESRKLVPPPLHLVQSNNQPPKTPSHSHSSSITHSLVSSSSESLASFRTRSRKSSLASDTSSRLGSNRPHTHHVSNSSQPPPTATQTLFVFPPSPSKSSLGLNTPSTMTLVSTPMPGIPFPTLAQANKGDRTKRRSWINGGAAIPPTPTTACSRVDARGWVGLP</sequence>
<feature type="compositionally biased region" description="Low complexity" evidence="5">
    <location>
        <begin position="26"/>
        <end position="38"/>
    </location>
</feature>
<dbReference type="Proteomes" id="UP000305067">
    <property type="component" value="Unassembled WGS sequence"/>
</dbReference>
<dbReference type="PANTHER" id="PTHR10159">
    <property type="entry name" value="DUAL SPECIFICITY PROTEIN PHOSPHATASE"/>
    <property type="match status" value="1"/>
</dbReference>
<feature type="compositionally biased region" description="Low complexity" evidence="5">
    <location>
        <begin position="327"/>
        <end position="338"/>
    </location>
</feature>
<dbReference type="InterPro" id="IPR020422">
    <property type="entry name" value="TYR_PHOSPHATASE_DUAL_dom"/>
</dbReference>
<dbReference type="Gene3D" id="3.90.190.10">
    <property type="entry name" value="Protein tyrosine phosphatase superfamily"/>
    <property type="match status" value="1"/>
</dbReference>
<feature type="compositionally biased region" description="Polar residues" evidence="5">
    <location>
        <begin position="71"/>
        <end position="89"/>
    </location>
</feature>
<feature type="compositionally biased region" description="Polar residues" evidence="5">
    <location>
        <begin position="679"/>
        <end position="690"/>
    </location>
</feature>
<feature type="compositionally biased region" description="Low complexity" evidence="5">
    <location>
        <begin position="485"/>
        <end position="515"/>
    </location>
</feature>
<dbReference type="PROSITE" id="PS00383">
    <property type="entry name" value="TYR_PHOSPHATASE_1"/>
    <property type="match status" value="1"/>
</dbReference>
<feature type="compositionally biased region" description="Polar residues" evidence="5">
    <location>
        <begin position="464"/>
        <end position="479"/>
    </location>
</feature>
<evidence type="ECO:0000259" key="7">
    <source>
        <dbReference type="PROSITE" id="PS50056"/>
    </source>
</evidence>
<dbReference type="InterPro" id="IPR000387">
    <property type="entry name" value="Tyr_Pase_dom"/>
</dbReference>
<dbReference type="GO" id="GO:0005737">
    <property type="term" value="C:cytoplasm"/>
    <property type="evidence" value="ECO:0007669"/>
    <property type="project" value="TreeGrafter"/>
</dbReference>
<proteinExistence type="inferred from homology"/>
<comment type="similarity">
    <text evidence="1">Belongs to the protein-tyrosine phosphatase family. Non-receptor class dual specificity subfamily.</text>
</comment>
<protein>
    <recommendedName>
        <fullName evidence="2">protein-tyrosine-phosphatase</fullName>
        <ecNumber evidence="2">3.1.3.48</ecNumber>
    </recommendedName>
</protein>
<dbReference type="InterPro" id="IPR016130">
    <property type="entry name" value="Tyr_Pase_AS"/>
</dbReference>
<dbReference type="GO" id="GO:0017017">
    <property type="term" value="F:MAP kinase tyrosine/serine/threonine phosphatase activity"/>
    <property type="evidence" value="ECO:0007669"/>
    <property type="project" value="TreeGrafter"/>
</dbReference>
<accession>A0A5C3QXE0</accession>
<feature type="compositionally biased region" description="Low complexity" evidence="5">
    <location>
        <begin position="651"/>
        <end position="671"/>
    </location>
</feature>